<comment type="caution">
    <text evidence="6">The sequence shown here is derived from an EMBL/GenBank/DDBJ whole genome shotgun (WGS) entry which is preliminary data.</text>
</comment>
<evidence type="ECO:0000256" key="3">
    <source>
        <dbReference type="ARBA" id="ARBA00023125"/>
    </source>
</evidence>
<dbReference type="Gene3D" id="3.40.190.10">
    <property type="entry name" value="Periplasmic binding protein-like II"/>
    <property type="match status" value="2"/>
</dbReference>
<accession>A0ABV9APZ2</accession>
<comment type="similarity">
    <text evidence="1">Belongs to the LysR transcriptional regulatory family.</text>
</comment>
<dbReference type="Pfam" id="PF03466">
    <property type="entry name" value="LysR_substrate"/>
    <property type="match status" value="1"/>
</dbReference>
<dbReference type="EMBL" id="JBHSFK010000013">
    <property type="protein sequence ID" value="MFC4501970.1"/>
    <property type="molecule type" value="Genomic_DNA"/>
</dbReference>
<dbReference type="PANTHER" id="PTHR30346:SF29">
    <property type="entry name" value="LYSR SUBSTRATE-BINDING"/>
    <property type="match status" value="1"/>
</dbReference>
<evidence type="ECO:0000256" key="4">
    <source>
        <dbReference type="ARBA" id="ARBA00023163"/>
    </source>
</evidence>
<keyword evidence="4" id="KW-0804">Transcription</keyword>
<dbReference type="PANTHER" id="PTHR30346">
    <property type="entry name" value="TRANSCRIPTIONAL DUAL REGULATOR HCAR-RELATED"/>
    <property type="match status" value="1"/>
</dbReference>
<name>A0ABV9APZ2_9ACTN</name>
<evidence type="ECO:0000313" key="7">
    <source>
        <dbReference type="Proteomes" id="UP001595839"/>
    </source>
</evidence>
<dbReference type="InterPro" id="IPR036390">
    <property type="entry name" value="WH_DNA-bd_sf"/>
</dbReference>
<keyword evidence="3" id="KW-0238">DNA-binding</keyword>
<evidence type="ECO:0000256" key="2">
    <source>
        <dbReference type="ARBA" id="ARBA00023015"/>
    </source>
</evidence>
<dbReference type="InterPro" id="IPR036388">
    <property type="entry name" value="WH-like_DNA-bd_sf"/>
</dbReference>
<dbReference type="InterPro" id="IPR005119">
    <property type="entry name" value="LysR_subst-bd"/>
</dbReference>
<organism evidence="6 7">
    <name type="scientific">Streptomyces vulcanius</name>
    <dbReference type="NCBI Taxonomy" id="1441876"/>
    <lineage>
        <taxon>Bacteria</taxon>
        <taxon>Bacillati</taxon>
        <taxon>Actinomycetota</taxon>
        <taxon>Actinomycetes</taxon>
        <taxon>Kitasatosporales</taxon>
        <taxon>Streptomycetaceae</taxon>
        <taxon>Streptomyces</taxon>
    </lineage>
</organism>
<reference evidence="7" key="1">
    <citation type="journal article" date="2019" name="Int. J. Syst. Evol. Microbiol.">
        <title>The Global Catalogue of Microorganisms (GCM) 10K type strain sequencing project: providing services to taxonomists for standard genome sequencing and annotation.</title>
        <authorList>
            <consortium name="The Broad Institute Genomics Platform"/>
            <consortium name="The Broad Institute Genome Sequencing Center for Infectious Disease"/>
            <person name="Wu L."/>
            <person name="Ma J."/>
        </authorList>
    </citation>
    <scope>NUCLEOTIDE SEQUENCE [LARGE SCALE GENOMIC DNA]</scope>
    <source>
        <strain evidence="7">CGMCC 4.7177</strain>
    </source>
</reference>
<dbReference type="RefSeq" id="WP_381174368.1">
    <property type="nucleotide sequence ID" value="NZ_JBHSFK010000013.1"/>
</dbReference>
<dbReference type="SUPFAM" id="SSF53850">
    <property type="entry name" value="Periplasmic binding protein-like II"/>
    <property type="match status" value="1"/>
</dbReference>
<protein>
    <submittedName>
        <fullName evidence="6">LysR family transcriptional regulator</fullName>
    </submittedName>
</protein>
<keyword evidence="2" id="KW-0805">Transcription regulation</keyword>
<keyword evidence="7" id="KW-1185">Reference proteome</keyword>
<feature type="domain" description="HTH lysR-type" evidence="5">
    <location>
        <begin position="2"/>
        <end position="59"/>
    </location>
</feature>
<evidence type="ECO:0000256" key="1">
    <source>
        <dbReference type="ARBA" id="ARBA00009437"/>
    </source>
</evidence>
<dbReference type="Gene3D" id="1.10.10.10">
    <property type="entry name" value="Winged helix-like DNA-binding domain superfamily/Winged helix DNA-binding domain"/>
    <property type="match status" value="1"/>
</dbReference>
<gene>
    <name evidence="6" type="ORF">ACFPIH_20960</name>
</gene>
<sequence length="300" mass="32195">MLDVRKLLLLREVEARGSIAGAAQALNYTRSAVSQHLSALEAETGVPLLDRTNGKATLTAVGKLLVGHGELILSQLETAESELLEFSGQVYGDLRIGVPFHEGPALLVPTLVELRRAHPTLRITLHDARGSEARQAVRLNRLDLVVASRYGQTPEPEVPGLSEEPFVSDRIRLAVPTDHELAGAGPRPLSDFVDDHWIFDEATPLGRLTLHACHSAGFAPDPVAATDDMQAVLGLVSHGWGVALVPDLVPDRPGFPVVRVDLEGPELTREVFLVMRAGTVACPSVAALLGAVRRDTDAQE</sequence>
<dbReference type="SUPFAM" id="SSF46785">
    <property type="entry name" value="Winged helix' DNA-binding domain"/>
    <property type="match status" value="1"/>
</dbReference>
<evidence type="ECO:0000259" key="5">
    <source>
        <dbReference type="PROSITE" id="PS50931"/>
    </source>
</evidence>
<dbReference type="Pfam" id="PF00126">
    <property type="entry name" value="HTH_1"/>
    <property type="match status" value="1"/>
</dbReference>
<dbReference type="PROSITE" id="PS50931">
    <property type="entry name" value="HTH_LYSR"/>
    <property type="match status" value="1"/>
</dbReference>
<proteinExistence type="inferred from homology"/>
<evidence type="ECO:0000313" key="6">
    <source>
        <dbReference type="EMBL" id="MFC4501970.1"/>
    </source>
</evidence>
<dbReference type="Proteomes" id="UP001595839">
    <property type="component" value="Unassembled WGS sequence"/>
</dbReference>
<dbReference type="InterPro" id="IPR000847">
    <property type="entry name" value="LysR_HTH_N"/>
</dbReference>